<dbReference type="PROSITE" id="PS50267">
    <property type="entry name" value="NA_NEUROTRAN_SYMP_3"/>
    <property type="match status" value="1"/>
</dbReference>
<gene>
    <name evidence="9" type="ORF">OUZ56_028990</name>
</gene>
<evidence type="ECO:0000256" key="7">
    <source>
        <dbReference type="ARBA" id="ARBA00023136"/>
    </source>
</evidence>
<organism evidence="9 10">
    <name type="scientific">Daphnia magna</name>
    <dbReference type="NCBI Taxonomy" id="35525"/>
    <lineage>
        <taxon>Eukaryota</taxon>
        <taxon>Metazoa</taxon>
        <taxon>Ecdysozoa</taxon>
        <taxon>Arthropoda</taxon>
        <taxon>Crustacea</taxon>
        <taxon>Branchiopoda</taxon>
        <taxon>Diplostraca</taxon>
        <taxon>Cladocera</taxon>
        <taxon>Anomopoda</taxon>
        <taxon>Daphniidae</taxon>
        <taxon>Daphnia</taxon>
    </lineage>
</organism>
<evidence type="ECO:0000256" key="4">
    <source>
        <dbReference type="ARBA" id="ARBA00022692"/>
    </source>
</evidence>
<evidence type="ECO:0008006" key="11">
    <source>
        <dbReference type="Google" id="ProtNLM"/>
    </source>
</evidence>
<evidence type="ECO:0000313" key="10">
    <source>
        <dbReference type="Proteomes" id="UP001234178"/>
    </source>
</evidence>
<proteinExistence type="inferred from homology"/>
<evidence type="ECO:0000256" key="6">
    <source>
        <dbReference type="ARBA" id="ARBA00022989"/>
    </source>
</evidence>
<dbReference type="PANTHER" id="PTHR11616">
    <property type="entry name" value="SODIUM/CHLORIDE DEPENDENT TRANSPORTER"/>
    <property type="match status" value="1"/>
</dbReference>
<feature type="region of interest" description="Disordered" evidence="8">
    <location>
        <begin position="1"/>
        <end position="47"/>
    </location>
</feature>
<evidence type="ECO:0000256" key="5">
    <source>
        <dbReference type="ARBA" id="ARBA00022847"/>
    </source>
</evidence>
<dbReference type="PANTHER" id="PTHR11616:SF236">
    <property type="entry name" value="TRANSPORTER"/>
    <property type="match status" value="1"/>
</dbReference>
<sequence length="158" mass="17075">MSTTVKSRTPTKELARSGGADDDSGQEMMFLNGSDTVTTSSGDNQSLRPIPRALAAEAGPSRSHPPVAVGLPKSVVNDAVLQVAESLPERQKWDNKLQFMLSAIGYSVGLGNVWRFPYLVQQNGGGTSFKQKLNCLHDLLLRLTRTRINDPQTSPLAP</sequence>
<evidence type="ECO:0000256" key="8">
    <source>
        <dbReference type="SAM" id="MobiDB-lite"/>
    </source>
</evidence>
<name>A0ABR0B5H2_9CRUS</name>
<comment type="similarity">
    <text evidence="2">Belongs to the sodium:neurotransmitter symporter (SNF) (TC 2.A.22) family.</text>
</comment>
<dbReference type="Pfam" id="PF00209">
    <property type="entry name" value="SNF"/>
    <property type="match status" value="1"/>
</dbReference>
<dbReference type="InterPro" id="IPR000175">
    <property type="entry name" value="Na/ntran_symport"/>
</dbReference>
<dbReference type="InterPro" id="IPR037272">
    <property type="entry name" value="SNS_sf"/>
</dbReference>
<keyword evidence="3" id="KW-0813">Transport</keyword>
<dbReference type="SUPFAM" id="SSF161070">
    <property type="entry name" value="SNF-like"/>
    <property type="match status" value="1"/>
</dbReference>
<comment type="caution">
    <text evidence="9">The sequence shown here is derived from an EMBL/GenBank/DDBJ whole genome shotgun (WGS) entry which is preliminary data.</text>
</comment>
<dbReference type="Proteomes" id="UP001234178">
    <property type="component" value="Unassembled WGS sequence"/>
</dbReference>
<dbReference type="EMBL" id="JAOYFB010000040">
    <property type="protein sequence ID" value="KAK4036942.1"/>
    <property type="molecule type" value="Genomic_DNA"/>
</dbReference>
<keyword evidence="6" id="KW-1133">Transmembrane helix</keyword>
<evidence type="ECO:0000313" key="9">
    <source>
        <dbReference type="EMBL" id="KAK4036942.1"/>
    </source>
</evidence>
<keyword evidence="5" id="KW-0769">Symport</keyword>
<evidence type="ECO:0000256" key="2">
    <source>
        <dbReference type="ARBA" id="ARBA00006459"/>
    </source>
</evidence>
<keyword evidence="7" id="KW-0472">Membrane</keyword>
<accession>A0ABR0B5H2</accession>
<evidence type="ECO:0000256" key="3">
    <source>
        <dbReference type="ARBA" id="ARBA00022448"/>
    </source>
</evidence>
<keyword evidence="10" id="KW-1185">Reference proteome</keyword>
<protein>
    <recommendedName>
        <fullName evidence="11">Transporter</fullName>
    </recommendedName>
</protein>
<feature type="compositionally biased region" description="Polar residues" evidence="8">
    <location>
        <begin position="33"/>
        <end position="47"/>
    </location>
</feature>
<reference evidence="9 10" key="1">
    <citation type="journal article" date="2023" name="Nucleic Acids Res.">
        <title>The hologenome of Daphnia magna reveals possible DNA methylation and microbiome-mediated evolution of the host genome.</title>
        <authorList>
            <person name="Chaturvedi A."/>
            <person name="Li X."/>
            <person name="Dhandapani V."/>
            <person name="Marshall H."/>
            <person name="Kissane S."/>
            <person name="Cuenca-Cambronero M."/>
            <person name="Asole G."/>
            <person name="Calvet F."/>
            <person name="Ruiz-Romero M."/>
            <person name="Marangio P."/>
            <person name="Guigo R."/>
            <person name="Rago D."/>
            <person name="Mirbahai L."/>
            <person name="Eastwood N."/>
            <person name="Colbourne J.K."/>
            <person name="Zhou J."/>
            <person name="Mallon E."/>
            <person name="Orsini L."/>
        </authorList>
    </citation>
    <scope>NUCLEOTIDE SEQUENCE [LARGE SCALE GENOMIC DNA]</scope>
    <source>
        <strain evidence="9">LRV0_1</strain>
    </source>
</reference>
<keyword evidence="4" id="KW-0812">Transmembrane</keyword>
<comment type="subcellular location">
    <subcellularLocation>
        <location evidence="1">Membrane</location>
        <topology evidence="1">Multi-pass membrane protein</topology>
    </subcellularLocation>
</comment>
<evidence type="ECO:0000256" key="1">
    <source>
        <dbReference type="ARBA" id="ARBA00004141"/>
    </source>
</evidence>